<evidence type="ECO:0000256" key="4">
    <source>
        <dbReference type="PIRNR" id="PIRNR006078"/>
    </source>
</evidence>
<reference evidence="6" key="1">
    <citation type="journal article" date="2019" name="Int. J. Syst. Evol. Microbiol.">
        <title>The Global Catalogue of Microorganisms (GCM) 10K type strain sequencing project: providing services to taxonomists for standard genome sequencing and annotation.</title>
        <authorList>
            <consortium name="The Broad Institute Genomics Platform"/>
            <consortium name="The Broad Institute Genome Sequencing Center for Infectious Disease"/>
            <person name="Wu L."/>
            <person name="Ma J."/>
        </authorList>
    </citation>
    <scope>NUCLEOTIDE SEQUENCE [LARGE SCALE GENOMIC DNA]</scope>
    <source>
        <strain evidence="6">CCUG 50213</strain>
    </source>
</reference>
<dbReference type="RefSeq" id="WP_343961100.1">
    <property type="nucleotide sequence ID" value="NZ_BAAAKZ010000010.1"/>
</dbReference>
<evidence type="ECO:0000256" key="1">
    <source>
        <dbReference type="ARBA" id="ARBA00006284"/>
    </source>
</evidence>
<dbReference type="Pfam" id="PF02595">
    <property type="entry name" value="Gly_kinase"/>
    <property type="match status" value="1"/>
</dbReference>
<dbReference type="Gene3D" id="3.90.1510.10">
    <property type="entry name" value="Glycerate kinase, domain 2"/>
    <property type="match status" value="1"/>
</dbReference>
<comment type="caution">
    <text evidence="5">The sequence shown here is derived from an EMBL/GenBank/DDBJ whole genome shotgun (WGS) entry which is preliminary data.</text>
</comment>
<dbReference type="InterPro" id="IPR018197">
    <property type="entry name" value="Glycerate_kinase_RE-like"/>
</dbReference>
<comment type="similarity">
    <text evidence="1 4">Belongs to the glycerate kinase type-1 family.</text>
</comment>
<dbReference type="GO" id="GO:0016301">
    <property type="term" value="F:kinase activity"/>
    <property type="evidence" value="ECO:0007669"/>
    <property type="project" value="UniProtKB-KW"/>
</dbReference>
<dbReference type="InterPro" id="IPR004381">
    <property type="entry name" value="Glycerate_kinase"/>
</dbReference>
<evidence type="ECO:0000256" key="3">
    <source>
        <dbReference type="ARBA" id="ARBA00022777"/>
    </source>
</evidence>
<organism evidence="5 6">
    <name type="scientific">Leucobacter albus</name>
    <dbReference type="NCBI Taxonomy" id="272210"/>
    <lineage>
        <taxon>Bacteria</taxon>
        <taxon>Bacillati</taxon>
        <taxon>Actinomycetota</taxon>
        <taxon>Actinomycetes</taxon>
        <taxon>Micrococcales</taxon>
        <taxon>Microbacteriaceae</taxon>
        <taxon>Leucobacter</taxon>
    </lineage>
</organism>
<evidence type="ECO:0000313" key="6">
    <source>
        <dbReference type="Proteomes" id="UP001597181"/>
    </source>
</evidence>
<dbReference type="Gene3D" id="3.40.50.10350">
    <property type="entry name" value="Glycerate kinase, domain 1"/>
    <property type="match status" value="1"/>
</dbReference>
<proteinExistence type="inferred from homology"/>
<accession>A0ABW3TRL3</accession>
<dbReference type="SUPFAM" id="SSF110738">
    <property type="entry name" value="Glycerate kinase I"/>
    <property type="match status" value="1"/>
</dbReference>
<gene>
    <name evidence="5" type="ORF">ACFQ3U_10215</name>
</gene>
<dbReference type="PANTHER" id="PTHR21599">
    <property type="entry name" value="GLYCERATE KINASE"/>
    <property type="match status" value="1"/>
</dbReference>
<dbReference type="PANTHER" id="PTHR21599:SF0">
    <property type="entry name" value="GLYCERATE KINASE"/>
    <property type="match status" value="1"/>
</dbReference>
<name>A0ABW3TRL3_9MICO</name>
<dbReference type="Proteomes" id="UP001597181">
    <property type="component" value="Unassembled WGS sequence"/>
</dbReference>
<dbReference type="PIRSF" id="PIRSF006078">
    <property type="entry name" value="GlxK"/>
    <property type="match status" value="1"/>
</dbReference>
<evidence type="ECO:0000256" key="2">
    <source>
        <dbReference type="ARBA" id="ARBA00022679"/>
    </source>
</evidence>
<keyword evidence="3 4" id="KW-0418">Kinase</keyword>
<dbReference type="InterPro" id="IPR036129">
    <property type="entry name" value="Glycerate_kinase_sf"/>
</dbReference>
<evidence type="ECO:0000313" key="5">
    <source>
        <dbReference type="EMBL" id="MFD1202264.1"/>
    </source>
</evidence>
<keyword evidence="2 4" id="KW-0808">Transferase</keyword>
<protein>
    <submittedName>
        <fullName evidence="5">Glycerate kinase</fullName>
    </submittedName>
</protein>
<dbReference type="NCBIfam" id="TIGR00045">
    <property type="entry name" value="glycerate kinase"/>
    <property type="match status" value="1"/>
</dbReference>
<dbReference type="EMBL" id="JBHTLY010000004">
    <property type="protein sequence ID" value="MFD1202264.1"/>
    <property type="molecule type" value="Genomic_DNA"/>
</dbReference>
<keyword evidence="6" id="KW-1185">Reference proteome</keyword>
<dbReference type="InterPro" id="IPR018193">
    <property type="entry name" value="Glyc_kinase_flavodox-like_fold"/>
</dbReference>
<sequence length="393" mass="39175">MRVVIAPDKFKGSLQAEEVCAAVAAGIRSVTPDVDIVHVPMADGGEGTLDAAVASGFARHTATVSGPLGAQVGADFGVRGTEAVVEMATASGLALVSRPERDALAASSYGTGECIRAALDLGVTRITLAIGGSASTDGGAGLLEALGARLLDADGAALGRGGGPLTELETFDLSGLDPRLARTEFVLASDVEHALLGPEGAAAVFGPQKGASPAQVATLERGLARLSEVLDRALAGAGAVAAEPGSGAAGGVGYAAIAVLGAERRPGVEVVAGLTGLADKLAGADLVITGEGSFDEQSLGGKTPWGVARAAVSAGCDEIIAVCGRSTLAPEQWRAAGFTACCTVAERAASTDESIRDAARYLTQIGSDLAARLLRTSPTESSRNTARPTMESM</sequence>